<dbReference type="Proteomes" id="UP000604046">
    <property type="component" value="Unassembled WGS sequence"/>
</dbReference>
<evidence type="ECO:0000259" key="2">
    <source>
        <dbReference type="PROSITE" id="PS50222"/>
    </source>
</evidence>
<evidence type="ECO:0000313" key="3">
    <source>
        <dbReference type="EMBL" id="CAE7449605.1"/>
    </source>
</evidence>
<protein>
    <recommendedName>
        <fullName evidence="2">EF-hand domain-containing protein</fullName>
    </recommendedName>
</protein>
<feature type="domain" description="EF-hand" evidence="2">
    <location>
        <begin position="161"/>
        <end position="196"/>
    </location>
</feature>
<reference evidence="3" key="1">
    <citation type="submission" date="2021-02" db="EMBL/GenBank/DDBJ databases">
        <authorList>
            <person name="Dougan E. K."/>
            <person name="Rhodes N."/>
            <person name="Thang M."/>
            <person name="Chan C."/>
        </authorList>
    </citation>
    <scope>NUCLEOTIDE SEQUENCE</scope>
</reference>
<proteinExistence type="predicted"/>
<dbReference type="InterPro" id="IPR036770">
    <property type="entry name" value="Ankyrin_rpt-contain_sf"/>
</dbReference>
<feature type="region of interest" description="Disordered" evidence="1">
    <location>
        <begin position="305"/>
        <end position="327"/>
    </location>
</feature>
<sequence>MSGAFAHEEPLRAWLEGLAAEPALGKLELRNLGQDTFCSLVLEPGTSTPRLGPASEHSLNSAASVRRPDSRLPSIRRAFGQRTRKALLVSCPPSTRDGSDISIDKIAKDVQRVRLDLAAVKADKHLQRHQGQQSAEKPTGRARALRPKDAGTEEHGRYMERLQGIAAKLLKDFDANGDGRLDVQEARRLFRRLAGRAAKGAHAPAPVERGSVTHLGEGEGLGEPELVQLAHLGGGALGHVSQTQGRYCATHRPFAHSAAVTCRLPDTAEAEVPAKPPAKLVAKPPAKFGEPPPWQSRARVLQGGLRGRKSHREQLREELRHEAGPPAPSALNDNVVLAQVTKAVRDGDIFALSTLVKAHSLWAEPNPTVISWELQQKLATRCYRFPLLFMAAYSGALAVWQLLLREVSGQPEALTEDVEGWTLPMLLCMAPPALFGEKDSKKLLSCLLEVSRREAWDRPFLAQCLLLPQDEHWEGDASAQPVHLLLERENWPDLVAFLVESGGGFPHDEEQPRMALVSAVLAERGLLGDFLAACEKGGDVPRPQTQAFAGLYLGILKKCVPWVQCLTALQALLKAGLAPTHPLTSSQESWPLHAAARHNCRAAAQVLLVAKADPFARNARGQTALEVAKANRQRGGHFFVAKGHFFVAKGHFFVAKGHFFVAKGHVFVAKGNVLAKGNFLVAKGHFLGAKGHFFVAKGHFLRG</sequence>
<feature type="region of interest" description="Disordered" evidence="1">
    <location>
        <begin position="123"/>
        <end position="155"/>
    </location>
</feature>
<keyword evidence="4" id="KW-1185">Reference proteome</keyword>
<dbReference type="Gene3D" id="1.25.40.20">
    <property type="entry name" value="Ankyrin repeat-containing domain"/>
    <property type="match status" value="1"/>
</dbReference>
<organism evidence="3 4">
    <name type="scientific">Symbiodinium natans</name>
    <dbReference type="NCBI Taxonomy" id="878477"/>
    <lineage>
        <taxon>Eukaryota</taxon>
        <taxon>Sar</taxon>
        <taxon>Alveolata</taxon>
        <taxon>Dinophyceae</taxon>
        <taxon>Suessiales</taxon>
        <taxon>Symbiodiniaceae</taxon>
        <taxon>Symbiodinium</taxon>
    </lineage>
</organism>
<evidence type="ECO:0000256" key="1">
    <source>
        <dbReference type="SAM" id="MobiDB-lite"/>
    </source>
</evidence>
<name>A0A812RS63_9DINO</name>
<dbReference type="OrthoDB" id="435913at2759"/>
<feature type="region of interest" description="Disordered" evidence="1">
    <location>
        <begin position="46"/>
        <end position="69"/>
    </location>
</feature>
<evidence type="ECO:0000313" key="4">
    <source>
        <dbReference type="Proteomes" id="UP000604046"/>
    </source>
</evidence>
<comment type="caution">
    <text evidence="3">The sequence shown here is derived from an EMBL/GenBank/DDBJ whole genome shotgun (WGS) entry which is preliminary data.</text>
</comment>
<gene>
    <name evidence="3" type="ORF">SNAT2548_LOCUS24568</name>
</gene>
<dbReference type="SUPFAM" id="SSF48403">
    <property type="entry name" value="Ankyrin repeat"/>
    <property type="match status" value="1"/>
</dbReference>
<dbReference type="AlphaFoldDB" id="A0A812RS63"/>
<feature type="compositionally biased region" description="Basic and acidic residues" evidence="1">
    <location>
        <begin position="312"/>
        <end position="323"/>
    </location>
</feature>
<accession>A0A812RS63</accession>
<dbReference type="EMBL" id="CAJNDS010002362">
    <property type="protein sequence ID" value="CAE7449605.1"/>
    <property type="molecule type" value="Genomic_DNA"/>
</dbReference>
<feature type="compositionally biased region" description="Basic and acidic residues" evidence="1">
    <location>
        <begin position="146"/>
        <end position="155"/>
    </location>
</feature>
<dbReference type="GO" id="GO:0005509">
    <property type="term" value="F:calcium ion binding"/>
    <property type="evidence" value="ECO:0007669"/>
    <property type="project" value="InterPro"/>
</dbReference>
<dbReference type="PROSITE" id="PS50222">
    <property type="entry name" value="EF_HAND_2"/>
    <property type="match status" value="1"/>
</dbReference>
<dbReference type="InterPro" id="IPR002048">
    <property type="entry name" value="EF_hand_dom"/>
</dbReference>